<proteinExistence type="predicted"/>
<reference evidence="1 2" key="1">
    <citation type="submission" date="2019-02" db="EMBL/GenBank/DDBJ databases">
        <title>Deep-cultivation of Planctomycetes and their phenomic and genomic characterization uncovers novel biology.</title>
        <authorList>
            <person name="Wiegand S."/>
            <person name="Jogler M."/>
            <person name="Boedeker C."/>
            <person name="Pinto D."/>
            <person name="Vollmers J."/>
            <person name="Rivas-Marin E."/>
            <person name="Kohn T."/>
            <person name="Peeters S.H."/>
            <person name="Heuer A."/>
            <person name="Rast P."/>
            <person name="Oberbeckmann S."/>
            <person name="Bunk B."/>
            <person name="Jeske O."/>
            <person name="Meyerdierks A."/>
            <person name="Storesund J.E."/>
            <person name="Kallscheuer N."/>
            <person name="Luecker S."/>
            <person name="Lage O.M."/>
            <person name="Pohl T."/>
            <person name="Merkel B.J."/>
            <person name="Hornburger P."/>
            <person name="Mueller R.-W."/>
            <person name="Bruemmer F."/>
            <person name="Labrenz M."/>
            <person name="Spormann A.M."/>
            <person name="Op den Camp H."/>
            <person name="Overmann J."/>
            <person name="Amann R."/>
            <person name="Jetten M.S.M."/>
            <person name="Mascher T."/>
            <person name="Medema M.H."/>
            <person name="Devos D.P."/>
            <person name="Kaster A.-K."/>
            <person name="Ovreas L."/>
            <person name="Rohde M."/>
            <person name="Galperin M.Y."/>
            <person name="Jogler C."/>
        </authorList>
    </citation>
    <scope>NUCLEOTIDE SEQUENCE [LARGE SCALE GENOMIC DNA]</scope>
    <source>
        <strain evidence="1 2">HG66A1</strain>
    </source>
</reference>
<keyword evidence="2" id="KW-1185">Reference proteome</keyword>
<evidence type="ECO:0000313" key="2">
    <source>
        <dbReference type="Proteomes" id="UP000320421"/>
    </source>
</evidence>
<dbReference type="AlphaFoldDB" id="A0A517PYW3"/>
<evidence type="ECO:0000313" key="1">
    <source>
        <dbReference type="EMBL" id="QDT24552.1"/>
    </source>
</evidence>
<gene>
    <name evidence="1" type="ORF">HG66A1_63860</name>
</gene>
<organism evidence="1 2">
    <name type="scientific">Gimesia chilikensis</name>
    <dbReference type="NCBI Taxonomy" id="2605989"/>
    <lineage>
        <taxon>Bacteria</taxon>
        <taxon>Pseudomonadati</taxon>
        <taxon>Planctomycetota</taxon>
        <taxon>Planctomycetia</taxon>
        <taxon>Planctomycetales</taxon>
        <taxon>Planctomycetaceae</taxon>
        <taxon>Gimesia</taxon>
    </lineage>
</organism>
<dbReference type="EMBL" id="CP036266">
    <property type="protein sequence ID" value="QDT24552.1"/>
    <property type="molecule type" value="Genomic_DNA"/>
</dbReference>
<accession>A0A517PYW3</accession>
<sequence length="30" mass="3431">MQRLACVPARLLGYVILFNVWMDAVDVSSY</sequence>
<dbReference type="Proteomes" id="UP000320421">
    <property type="component" value="Chromosome"/>
</dbReference>
<name>A0A517PYW3_9PLAN</name>
<protein>
    <submittedName>
        <fullName evidence="1">Uncharacterized protein</fullName>
    </submittedName>
</protein>